<evidence type="ECO:0000313" key="5">
    <source>
        <dbReference type="Proteomes" id="UP000663860"/>
    </source>
</evidence>
<gene>
    <name evidence="2" type="ORF">IZO911_LOCUS38536</name>
    <name evidence="1" type="ORF">JYZ213_LOCUS27603</name>
    <name evidence="4" type="ORF">KXQ929_LOCUS32858</name>
    <name evidence="3" type="ORF">OXD698_LOCUS23643</name>
</gene>
<dbReference type="EMBL" id="CAJNOE010001072">
    <property type="protein sequence ID" value="CAF1383218.1"/>
    <property type="molecule type" value="Genomic_DNA"/>
</dbReference>
<dbReference type="EMBL" id="CAJOBB010004077">
    <property type="protein sequence ID" value="CAF4072954.1"/>
    <property type="molecule type" value="Genomic_DNA"/>
</dbReference>
<protein>
    <submittedName>
        <fullName evidence="2">Uncharacterized protein</fullName>
    </submittedName>
</protein>
<dbReference type="Proteomes" id="UP000663860">
    <property type="component" value="Unassembled WGS sequence"/>
</dbReference>
<proteinExistence type="predicted"/>
<dbReference type="Proteomes" id="UP000663868">
    <property type="component" value="Unassembled WGS sequence"/>
</dbReference>
<evidence type="ECO:0000313" key="4">
    <source>
        <dbReference type="EMBL" id="CAF4072954.1"/>
    </source>
</evidence>
<dbReference type="AlphaFoldDB" id="A0A815JMD2"/>
<dbReference type="Proteomes" id="UP000663844">
    <property type="component" value="Unassembled WGS sequence"/>
</dbReference>
<dbReference type="EMBL" id="CAJOAZ010002108">
    <property type="protein sequence ID" value="CAF3895357.1"/>
    <property type="molecule type" value="Genomic_DNA"/>
</dbReference>
<dbReference type="Proteomes" id="UP000663845">
    <property type="component" value="Unassembled WGS sequence"/>
</dbReference>
<reference evidence="2" key="1">
    <citation type="submission" date="2021-02" db="EMBL/GenBank/DDBJ databases">
        <authorList>
            <person name="Nowell W R."/>
        </authorList>
    </citation>
    <scope>NUCLEOTIDE SEQUENCE</scope>
</reference>
<sequence>MSFEHKLEQNTLIWLNDNLCGTEKINEIKSQLRQVINYLIIYENVDECFDCIPSNDNEQIHFLIVDLLSDRIIPLIYEISQIKMIYILSMNKPYQDRFSTTFEKVIGIFTDLTILCDAIRRNTLICKRNLSLKSNSSSSANRSNQQEAEFMYFRLLTDCLIEMDHKNCTKDEFISMCHCQYAGNDSELEKLNEFNRTYSKENAILCFFSTSANKDVALMFSGSSASNDSDTESI</sequence>
<accession>A0A815JMD2</accession>
<comment type="caution">
    <text evidence="2">The sequence shown here is derived from an EMBL/GenBank/DDBJ whole genome shotgun (WGS) entry which is preliminary data.</text>
</comment>
<evidence type="ECO:0000313" key="3">
    <source>
        <dbReference type="EMBL" id="CAF3895357.1"/>
    </source>
</evidence>
<name>A0A815JMD2_9BILA</name>
<organism evidence="2 5">
    <name type="scientific">Adineta steineri</name>
    <dbReference type="NCBI Taxonomy" id="433720"/>
    <lineage>
        <taxon>Eukaryota</taxon>
        <taxon>Metazoa</taxon>
        <taxon>Spiralia</taxon>
        <taxon>Gnathifera</taxon>
        <taxon>Rotifera</taxon>
        <taxon>Eurotatoria</taxon>
        <taxon>Bdelloidea</taxon>
        <taxon>Adinetida</taxon>
        <taxon>Adinetidae</taxon>
        <taxon>Adineta</taxon>
    </lineage>
</organism>
<dbReference type="EMBL" id="CAJNOG010000386">
    <property type="protein sequence ID" value="CAF1213681.1"/>
    <property type="molecule type" value="Genomic_DNA"/>
</dbReference>
<evidence type="ECO:0000313" key="1">
    <source>
        <dbReference type="EMBL" id="CAF1213681.1"/>
    </source>
</evidence>
<evidence type="ECO:0000313" key="2">
    <source>
        <dbReference type="EMBL" id="CAF1383218.1"/>
    </source>
</evidence>